<dbReference type="InterPro" id="IPR002789">
    <property type="entry name" value="HerA_central"/>
</dbReference>
<dbReference type="CDD" id="cd01127">
    <property type="entry name" value="TrwB_TraG_TraD_VirD4"/>
    <property type="match status" value="1"/>
</dbReference>
<dbReference type="Gene3D" id="1.10.8.730">
    <property type="match status" value="1"/>
</dbReference>
<evidence type="ECO:0000313" key="4">
    <source>
        <dbReference type="Proteomes" id="UP000253144"/>
    </source>
</evidence>
<feature type="compositionally biased region" description="Basic and acidic residues" evidence="1">
    <location>
        <begin position="1"/>
        <end position="20"/>
    </location>
</feature>
<protein>
    <recommendedName>
        <fullName evidence="2">Helicase HerA central domain-containing protein</fullName>
    </recommendedName>
</protein>
<dbReference type="Proteomes" id="UP000253144">
    <property type="component" value="Unassembled WGS sequence"/>
</dbReference>
<reference evidence="3 4" key="1">
    <citation type="submission" date="2015-06" db="EMBL/GenBank/DDBJ databases">
        <title>The Genome Sequence of Enterococcus faecium 131EA1.</title>
        <authorList>
            <consortium name="The Broad Institute Genomics Platform"/>
            <consortium name="The Broad Institute Genome Sequencing Center for Infectious Disease"/>
            <person name="Earl A.M."/>
            <person name="Van Tyne D."/>
            <person name="Lebreton F."/>
            <person name="Saavedra J.T."/>
            <person name="Gilmore M.S."/>
            <person name="Manson Mcguire A."/>
            <person name="Clock S."/>
            <person name="Crupain M."/>
            <person name="Rangan U."/>
            <person name="Young S."/>
            <person name="Abouelleil A."/>
            <person name="Cao P."/>
            <person name="Chapman S.B."/>
            <person name="Griggs A."/>
            <person name="Priest M."/>
            <person name="Shea T."/>
            <person name="Wortman J."/>
            <person name="Nusbaum C."/>
            <person name="Birren B."/>
        </authorList>
    </citation>
    <scope>NUCLEOTIDE SEQUENCE [LARGE SCALE GENOMIC DNA]</scope>
    <source>
        <strain evidence="3 4">131EA1</strain>
    </source>
</reference>
<dbReference type="PANTHER" id="PTHR30121">
    <property type="entry name" value="UNCHARACTERIZED PROTEIN YJGR-RELATED"/>
    <property type="match status" value="1"/>
</dbReference>
<dbReference type="AlphaFoldDB" id="A0A3F3LZL7"/>
<organism evidence="3 4">
    <name type="scientific">Enterococcus faecium</name>
    <name type="common">Streptococcus faecium</name>
    <dbReference type="NCBI Taxonomy" id="1352"/>
    <lineage>
        <taxon>Bacteria</taxon>
        <taxon>Bacillati</taxon>
        <taxon>Bacillota</taxon>
        <taxon>Bacilli</taxon>
        <taxon>Lactobacillales</taxon>
        <taxon>Enterococcaceae</taxon>
        <taxon>Enterococcus</taxon>
    </lineage>
</organism>
<dbReference type="InterPro" id="IPR051162">
    <property type="entry name" value="T4SS_component"/>
</dbReference>
<dbReference type="Pfam" id="PF01935">
    <property type="entry name" value="DUF87"/>
    <property type="match status" value="1"/>
</dbReference>
<sequence>MILEKNDSKKSKKQPKDKQAKKVLKILAKQKKQRGKNQRRDAPPLSSQRSLTYKAMYENGVCELKEGLYSRTFKFSDINYAIADQSEQELTFSSYCELLNSCDSDTSLQISIINRSKDKKQFEKDLSYELVDDGLDVYRKEMNHMISNKIKYGNSSLQKEKYITFNQRAKTLEQAIPALNRLQGDLEDQFSEMGCEVEELSGIERLRVVNDILRPNKKLHFEYEDLLFSGLTTHSAIAPDSFDFKYRKDRFKMGDYYGQVLYLRNYPAELSDKLITNITDIPTNLQITLHIEPLDQQKGLDLVKTKLSFMEQQKIDEQKKAARSNYDPNLIPMELRRSMDEAQELLDQMQGDNEKLFSFTFLVMAVDKDERKLDDTIEQILTAGRKNDCEFAKLNYLQEEGLNSTLLWGNNFVPIHRTLTTASTAVFIPFTAQELMQPNGKYYGLNSVTKNLVTLDRRKLKAPNGFILGTPGSGKSFATKKEMTAVLLSDPDAEVIVIDPEREYTPLAEALNGEVIQISAGSKNHVNPMEINNDYADDDDPVILKTDFVLSLCEMLVGGNIGLSPTQKTLIDRSCRFAYKKYFENGSGMPTLKDFSNILKDQPEDEARQLAVELELYTEGSLSVFSHQTNVDTSKRFIVFDVKDLGKQLRSMGMLIILDQIWNRITSNRNAGRRTWVYIDEIQLLFSNEYAENYFFELWSRARKWGAIPTGITQNVSTLLSSLNAERMLSNSDFVLMLNQSQRDRERLGELLHISSRQKKYITNAKEGAGLMYADDSMIPLYDEFPKDTNLYKVMSTKIEDVYKYQNEQREQGTTV</sequence>
<name>A0A3F3LZL7_ENTFC</name>
<dbReference type="PANTHER" id="PTHR30121:SF6">
    <property type="entry name" value="SLR6007 PROTEIN"/>
    <property type="match status" value="1"/>
</dbReference>
<dbReference type="NCBIfam" id="NF045971">
    <property type="entry name" value="conju_CD1110"/>
    <property type="match status" value="1"/>
</dbReference>
<feature type="compositionally biased region" description="Basic residues" evidence="1">
    <location>
        <begin position="21"/>
        <end position="37"/>
    </location>
</feature>
<gene>
    <name evidence="3" type="ORF">EB12_02519</name>
</gene>
<feature type="domain" description="Helicase HerA central" evidence="2">
    <location>
        <begin position="467"/>
        <end position="532"/>
    </location>
</feature>
<evidence type="ECO:0000256" key="1">
    <source>
        <dbReference type="SAM" id="MobiDB-lite"/>
    </source>
</evidence>
<accession>A0A3F3LZL7</accession>
<dbReference type="InterPro" id="IPR027417">
    <property type="entry name" value="P-loop_NTPase"/>
</dbReference>
<dbReference type="RefSeq" id="WP_104874698.1">
    <property type="nucleotide sequence ID" value="NZ_JAWPPS010000031.1"/>
</dbReference>
<evidence type="ECO:0000313" key="3">
    <source>
        <dbReference type="EMBL" id="RBS27481.1"/>
    </source>
</evidence>
<feature type="region of interest" description="Disordered" evidence="1">
    <location>
        <begin position="1"/>
        <end position="49"/>
    </location>
</feature>
<proteinExistence type="predicted"/>
<evidence type="ECO:0000259" key="2">
    <source>
        <dbReference type="Pfam" id="PF01935"/>
    </source>
</evidence>
<dbReference type="EMBL" id="LEQJ01000018">
    <property type="protein sequence ID" value="RBS27481.1"/>
    <property type="molecule type" value="Genomic_DNA"/>
</dbReference>
<dbReference type="Gene3D" id="3.40.50.300">
    <property type="entry name" value="P-loop containing nucleotide triphosphate hydrolases"/>
    <property type="match status" value="1"/>
</dbReference>
<comment type="caution">
    <text evidence="3">The sequence shown here is derived from an EMBL/GenBank/DDBJ whole genome shotgun (WGS) entry which is preliminary data.</text>
</comment>
<dbReference type="SUPFAM" id="SSF52540">
    <property type="entry name" value="P-loop containing nucleoside triphosphate hydrolases"/>
    <property type="match status" value="1"/>
</dbReference>